<proteinExistence type="predicted"/>
<keyword evidence="3" id="KW-1133">Transmembrane helix</keyword>
<dbReference type="GO" id="GO:0008173">
    <property type="term" value="F:RNA methyltransferase activity"/>
    <property type="evidence" value="ECO:0007669"/>
    <property type="project" value="InterPro"/>
</dbReference>
<accession>X1NJ44</accession>
<sequence>SVWVVGIDQTGEIPYNQVDFKLPTAIVVGSEGKGLSDLVKKRCDSLASIPMTGIITSLNASIAAALVMYEAFRQRGW</sequence>
<dbReference type="Gene3D" id="3.40.1280.10">
    <property type="match status" value="1"/>
</dbReference>
<dbReference type="InterPro" id="IPR029026">
    <property type="entry name" value="tRNA_m1G_MTases_N"/>
</dbReference>
<dbReference type="GO" id="GO:0005829">
    <property type="term" value="C:cytosol"/>
    <property type="evidence" value="ECO:0007669"/>
    <property type="project" value="TreeGrafter"/>
</dbReference>
<dbReference type="AlphaFoldDB" id="X1NJ44"/>
<gene>
    <name evidence="5" type="ORF">S06H3_34744</name>
</gene>
<dbReference type="InterPro" id="IPR001537">
    <property type="entry name" value="SpoU_MeTrfase"/>
</dbReference>
<keyword evidence="2" id="KW-0808">Transferase</keyword>
<keyword evidence="1" id="KW-0489">Methyltransferase</keyword>
<feature type="domain" description="tRNA/rRNA methyltransferase SpoU type" evidence="4">
    <location>
        <begin position="2"/>
        <end position="69"/>
    </location>
</feature>
<dbReference type="InterPro" id="IPR029028">
    <property type="entry name" value="Alpha/beta_knot_MTases"/>
</dbReference>
<feature type="non-terminal residue" evidence="5">
    <location>
        <position position="1"/>
    </location>
</feature>
<evidence type="ECO:0000259" key="4">
    <source>
        <dbReference type="Pfam" id="PF00588"/>
    </source>
</evidence>
<dbReference type="PANTHER" id="PTHR46429:SF1">
    <property type="entry name" value="23S RRNA (GUANOSINE-2'-O-)-METHYLTRANSFERASE RLMB"/>
    <property type="match status" value="1"/>
</dbReference>
<keyword evidence="3" id="KW-0812">Transmembrane</keyword>
<dbReference type="GO" id="GO:0032259">
    <property type="term" value="P:methylation"/>
    <property type="evidence" value="ECO:0007669"/>
    <property type="project" value="UniProtKB-KW"/>
</dbReference>
<evidence type="ECO:0000313" key="5">
    <source>
        <dbReference type="EMBL" id="GAI18714.1"/>
    </source>
</evidence>
<name>X1NJ44_9ZZZZ</name>
<dbReference type="InterPro" id="IPR004441">
    <property type="entry name" value="rRNA_MeTrfase_TrmH"/>
</dbReference>
<comment type="caution">
    <text evidence="5">The sequence shown here is derived from an EMBL/GenBank/DDBJ whole genome shotgun (WGS) entry which is preliminary data.</text>
</comment>
<dbReference type="SUPFAM" id="SSF75217">
    <property type="entry name" value="alpha/beta knot"/>
    <property type="match status" value="1"/>
</dbReference>
<dbReference type="GO" id="GO:0006396">
    <property type="term" value="P:RNA processing"/>
    <property type="evidence" value="ECO:0007669"/>
    <property type="project" value="InterPro"/>
</dbReference>
<evidence type="ECO:0000256" key="1">
    <source>
        <dbReference type="ARBA" id="ARBA00022603"/>
    </source>
</evidence>
<dbReference type="PANTHER" id="PTHR46429">
    <property type="entry name" value="23S RRNA (GUANOSINE-2'-O-)-METHYLTRANSFERASE RLMB"/>
    <property type="match status" value="1"/>
</dbReference>
<keyword evidence="3" id="KW-0472">Membrane</keyword>
<reference evidence="5" key="1">
    <citation type="journal article" date="2014" name="Front. Microbiol.">
        <title>High frequency of phylogenetically diverse reductive dehalogenase-homologous genes in deep subseafloor sedimentary metagenomes.</title>
        <authorList>
            <person name="Kawai M."/>
            <person name="Futagami T."/>
            <person name="Toyoda A."/>
            <person name="Takaki Y."/>
            <person name="Nishi S."/>
            <person name="Hori S."/>
            <person name="Arai W."/>
            <person name="Tsubouchi T."/>
            <person name="Morono Y."/>
            <person name="Uchiyama I."/>
            <person name="Ito T."/>
            <person name="Fujiyama A."/>
            <person name="Inagaki F."/>
            <person name="Takami H."/>
        </authorList>
    </citation>
    <scope>NUCLEOTIDE SEQUENCE</scope>
    <source>
        <strain evidence="5">Expedition CK06-06</strain>
    </source>
</reference>
<organism evidence="5">
    <name type="scientific">marine sediment metagenome</name>
    <dbReference type="NCBI Taxonomy" id="412755"/>
    <lineage>
        <taxon>unclassified sequences</taxon>
        <taxon>metagenomes</taxon>
        <taxon>ecological metagenomes</taxon>
    </lineage>
</organism>
<protein>
    <recommendedName>
        <fullName evidence="4">tRNA/rRNA methyltransferase SpoU type domain-containing protein</fullName>
    </recommendedName>
</protein>
<feature type="transmembrane region" description="Helical" evidence="3">
    <location>
        <begin position="47"/>
        <end position="69"/>
    </location>
</feature>
<evidence type="ECO:0000256" key="3">
    <source>
        <dbReference type="SAM" id="Phobius"/>
    </source>
</evidence>
<dbReference type="EMBL" id="BARV01020887">
    <property type="protein sequence ID" value="GAI18714.1"/>
    <property type="molecule type" value="Genomic_DNA"/>
</dbReference>
<evidence type="ECO:0000256" key="2">
    <source>
        <dbReference type="ARBA" id="ARBA00022679"/>
    </source>
</evidence>
<dbReference type="Pfam" id="PF00588">
    <property type="entry name" value="SpoU_methylase"/>
    <property type="match status" value="1"/>
</dbReference>
<dbReference type="GO" id="GO:0003723">
    <property type="term" value="F:RNA binding"/>
    <property type="evidence" value="ECO:0007669"/>
    <property type="project" value="InterPro"/>
</dbReference>